<feature type="compositionally biased region" description="Pro residues" evidence="1">
    <location>
        <begin position="17"/>
        <end position="33"/>
    </location>
</feature>
<dbReference type="AlphaFoldDB" id="A0A1M2VNC7"/>
<evidence type="ECO:0000313" key="3">
    <source>
        <dbReference type="EMBL" id="OJT09073.1"/>
    </source>
</evidence>
<evidence type="ECO:0000259" key="2">
    <source>
        <dbReference type="Pfam" id="PF22972"/>
    </source>
</evidence>
<dbReference type="SUPFAM" id="SSF50729">
    <property type="entry name" value="PH domain-like"/>
    <property type="match status" value="1"/>
</dbReference>
<dbReference type="GO" id="GO:0030289">
    <property type="term" value="C:protein phosphatase 4 complex"/>
    <property type="evidence" value="ECO:0007669"/>
    <property type="project" value="TreeGrafter"/>
</dbReference>
<dbReference type="GO" id="GO:0006974">
    <property type="term" value="P:DNA damage response"/>
    <property type="evidence" value="ECO:0007669"/>
    <property type="project" value="TreeGrafter"/>
</dbReference>
<dbReference type="STRING" id="154538.A0A1M2VNC7"/>
<gene>
    <name evidence="3" type="ORF">TRAPUB_16</name>
</gene>
<dbReference type="InterPro" id="IPR055236">
    <property type="entry name" value="EVH1_PP4R3"/>
</dbReference>
<dbReference type="GO" id="GO:0005654">
    <property type="term" value="C:nucleoplasm"/>
    <property type="evidence" value="ECO:0007669"/>
    <property type="project" value="TreeGrafter"/>
</dbReference>
<feature type="compositionally biased region" description="Low complexity" evidence="1">
    <location>
        <begin position="76"/>
        <end position="86"/>
    </location>
</feature>
<dbReference type="Gene3D" id="2.30.29.30">
    <property type="entry name" value="Pleckstrin-homology domain (PH domain)/Phosphotyrosine-binding domain (PTB)"/>
    <property type="match status" value="1"/>
</dbReference>
<name>A0A1M2VNC7_TRAPU</name>
<sequence length="217" mass="23288">MSSVHAASSSTQTVSPPALPAEQPPSQPGPSGPQEPSREPDAPSEPAENESRVESAQTAQDVSATGPAEGAGPGSSGEPVAGPSGAEHVEVVDTEQSSVTSDDSQQWAEDDSHELKRVKVYELIGSRWVDQGTAFCFGDFQDNEALLIARAEEDFNRIILTTTIRANDVYQRQQEPDGVDYALSFQDPEGCAEVWHFIEEVQRHMNTSGQHGNPNMA</sequence>
<accession>A0A1M2VNC7</accession>
<feature type="domain" description="PP4R3 EVH1-like" evidence="2">
    <location>
        <begin position="116"/>
        <end position="205"/>
    </location>
</feature>
<protein>
    <recommendedName>
        <fullName evidence="2">PP4R3 EVH1-like domain-containing protein</fullName>
    </recommendedName>
</protein>
<evidence type="ECO:0000256" key="1">
    <source>
        <dbReference type="SAM" id="MobiDB-lite"/>
    </source>
</evidence>
<feature type="region of interest" description="Disordered" evidence="1">
    <location>
        <begin position="1"/>
        <end position="87"/>
    </location>
</feature>
<dbReference type="InterPro" id="IPR011993">
    <property type="entry name" value="PH-like_dom_sf"/>
</dbReference>
<dbReference type="OrthoDB" id="27483at2759"/>
<evidence type="ECO:0000313" key="4">
    <source>
        <dbReference type="Proteomes" id="UP000184267"/>
    </source>
</evidence>
<dbReference type="InterPro" id="IPR051137">
    <property type="entry name" value="PP4R3-like"/>
</dbReference>
<dbReference type="Pfam" id="PF22972">
    <property type="entry name" value="EVH1_PP4R3"/>
    <property type="match status" value="1"/>
</dbReference>
<dbReference type="PANTHER" id="PTHR23318:SF0">
    <property type="entry name" value="SERINE_THREONINE-PROTEIN PHOSPHATASE 4 REGULATORY SUBUNIT 3"/>
    <property type="match status" value="1"/>
</dbReference>
<organism evidence="3 4">
    <name type="scientific">Trametes pubescens</name>
    <name type="common">White-rot fungus</name>
    <dbReference type="NCBI Taxonomy" id="154538"/>
    <lineage>
        <taxon>Eukaryota</taxon>
        <taxon>Fungi</taxon>
        <taxon>Dikarya</taxon>
        <taxon>Basidiomycota</taxon>
        <taxon>Agaricomycotina</taxon>
        <taxon>Agaricomycetes</taxon>
        <taxon>Polyporales</taxon>
        <taxon>Polyporaceae</taxon>
        <taxon>Trametes</taxon>
    </lineage>
</organism>
<dbReference type="GO" id="GO:0072542">
    <property type="term" value="F:protein phosphatase activator activity"/>
    <property type="evidence" value="ECO:0007669"/>
    <property type="project" value="TreeGrafter"/>
</dbReference>
<dbReference type="PANTHER" id="PTHR23318">
    <property type="entry name" value="ATP SYNTHASE GAMMA-RELATED"/>
    <property type="match status" value="1"/>
</dbReference>
<reference evidence="3 4" key="1">
    <citation type="submission" date="2016-10" db="EMBL/GenBank/DDBJ databases">
        <title>Genome sequence of the basidiomycete white-rot fungus Trametes pubescens.</title>
        <authorList>
            <person name="Makela M.R."/>
            <person name="Granchi Z."/>
            <person name="Peng M."/>
            <person name="De Vries R.P."/>
            <person name="Grigoriev I."/>
            <person name="Riley R."/>
            <person name="Hilden K."/>
        </authorList>
    </citation>
    <scope>NUCLEOTIDE SEQUENCE [LARGE SCALE GENOMIC DNA]</scope>
    <source>
        <strain evidence="3 4">FBCC735</strain>
    </source>
</reference>
<feature type="compositionally biased region" description="Polar residues" evidence="1">
    <location>
        <begin position="94"/>
        <end position="107"/>
    </location>
</feature>
<feature type="compositionally biased region" description="Polar residues" evidence="1">
    <location>
        <begin position="1"/>
        <end position="15"/>
    </location>
</feature>
<comment type="caution">
    <text evidence="3">The sequence shown here is derived from an EMBL/GenBank/DDBJ whole genome shotgun (WGS) entry which is preliminary data.</text>
</comment>
<proteinExistence type="predicted"/>
<dbReference type="EMBL" id="MNAD01000986">
    <property type="protein sequence ID" value="OJT09073.1"/>
    <property type="molecule type" value="Genomic_DNA"/>
</dbReference>
<dbReference type="Proteomes" id="UP000184267">
    <property type="component" value="Unassembled WGS sequence"/>
</dbReference>
<feature type="region of interest" description="Disordered" evidence="1">
    <location>
        <begin position="92"/>
        <end position="111"/>
    </location>
</feature>
<keyword evidence="4" id="KW-1185">Reference proteome</keyword>